<gene>
    <name evidence="2" type="ORF">BK746_27320</name>
</gene>
<organism evidence="2 3">
    <name type="scientific">Bacillus thuringiensis serovar yosoo</name>
    <dbReference type="NCBI Taxonomy" id="180848"/>
    <lineage>
        <taxon>Bacteria</taxon>
        <taxon>Bacillati</taxon>
        <taxon>Bacillota</taxon>
        <taxon>Bacilli</taxon>
        <taxon>Bacillales</taxon>
        <taxon>Bacillaceae</taxon>
        <taxon>Bacillus</taxon>
        <taxon>Bacillus cereus group</taxon>
    </lineage>
</organism>
<dbReference type="EMBL" id="NFDN01000072">
    <property type="protein sequence ID" value="OTY53186.1"/>
    <property type="molecule type" value="Genomic_DNA"/>
</dbReference>
<feature type="transmembrane region" description="Helical" evidence="1">
    <location>
        <begin position="78"/>
        <end position="95"/>
    </location>
</feature>
<comment type="caution">
    <text evidence="2">The sequence shown here is derived from an EMBL/GenBank/DDBJ whole genome shotgun (WGS) entry which is preliminary data.</text>
</comment>
<keyword evidence="1" id="KW-1133">Transmembrane helix</keyword>
<sequence>MKKWIIAIIYCSLLTTFSYLSIKTVLLSATTSTSFPNLHFFVGMFGLTFGIWLFVFGIRKYILFATEDEKERRKLKTMFSIISVLSCYVATLLFFI</sequence>
<protein>
    <submittedName>
        <fullName evidence="2">Uncharacterized protein</fullName>
    </submittedName>
</protein>
<dbReference type="RefSeq" id="WP_000758756.1">
    <property type="nucleotide sequence ID" value="NZ_NFDN01000072.1"/>
</dbReference>
<keyword evidence="1" id="KW-0812">Transmembrane</keyword>
<feature type="transmembrane region" description="Helical" evidence="1">
    <location>
        <begin position="38"/>
        <end position="58"/>
    </location>
</feature>
<keyword evidence="1" id="KW-0472">Membrane</keyword>
<proteinExistence type="predicted"/>
<dbReference type="AlphaFoldDB" id="A0A9X6ICU8"/>
<dbReference type="Proteomes" id="UP000195129">
    <property type="component" value="Unassembled WGS sequence"/>
</dbReference>
<evidence type="ECO:0000256" key="1">
    <source>
        <dbReference type="SAM" id="Phobius"/>
    </source>
</evidence>
<accession>A0A9X6ICU8</accession>
<name>A0A9X6ICU8_BACTU</name>
<reference evidence="2 3" key="1">
    <citation type="submission" date="2016-10" db="EMBL/GenBank/DDBJ databases">
        <title>Comparative genomics of Bacillus thuringiensis reveals a path to pathogens against multiple invertebrate hosts.</title>
        <authorList>
            <person name="Zheng J."/>
            <person name="Gao Q."/>
            <person name="Liu H."/>
            <person name="Peng D."/>
            <person name="Ruan L."/>
            <person name="Sun M."/>
        </authorList>
    </citation>
    <scope>NUCLEOTIDE SEQUENCE [LARGE SCALE GENOMIC DNA]</scope>
    <source>
        <strain evidence="2">BGSC 4CA1</strain>
    </source>
</reference>
<evidence type="ECO:0000313" key="2">
    <source>
        <dbReference type="EMBL" id="OTY53186.1"/>
    </source>
</evidence>
<evidence type="ECO:0000313" key="3">
    <source>
        <dbReference type="Proteomes" id="UP000195129"/>
    </source>
</evidence>